<dbReference type="GO" id="GO:0016740">
    <property type="term" value="F:transferase activity"/>
    <property type="evidence" value="ECO:0007669"/>
    <property type="project" value="UniProtKB-KW"/>
</dbReference>
<dbReference type="Gene3D" id="3.30.1540.10">
    <property type="entry name" value="formyl-coa transferase, domain 3"/>
    <property type="match status" value="1"/>
</dbReference>
<organism evidence="2 3">
    <name type="scientific">Streptomyces malaysiensis subsp. samsunensis</name>
    <dbReference type="NCBI Taxonomy" id="459658"/>
    <lineage>
        <taxon>Bacteria</taxon>
        <taxon>Bacillati</taxon>
        <taxon>Actinomycetota</taxon>
        <taxon>Actinomycetes</taxon>
        <taxon>Kitasatosporales</taxon>
        <taxon>Streptomycetaceae</taxon>
        <taxon>Streptomyces</taxon>
        <taxon>Streptomyces violaceusniger group</taxon>
    </lineage>
</organism>
<evidence type="ECO:0000256" key="1">
    <source>
        <dbReference type="SAM" id="MobiDB-lite"/>
    </source>
</evidence>
<gene>
    <name evidence="2" type="ORF">NQU54_20015</name>
</gene>
<evidence type="ECO:0000313" key="3">
    <source>
        <dbReference type="Proteomes" id="UP001142400"/>
    </source>
</evidence>
<name>A0A9X2LXJ5_STRMQ</name>
<dbReference type="InterPro" id="IPR023606">
    <property type="entry name" value="CoA-Trfase_III_dom_1_sf"/>
</dbReference>
<evidence type="ECO:0000313" key="2">
    <source>
        <dbReference type="EMBL" id="MCQ8831291.1"/>
    </source>
</evidence>
<dbReference type="InterPro" id="IPR044855">
    <property type="entry name" value="CoA-Trfase_III_dom3_sf"/>
</dbReference>
<dbReference type="Pfam" id="PF02515">
    <property type="entry name" value="CoA_transf_3"/>
    <property type="match status" value="1"/>
</dbReference>
<keyword evidence="2" id="KW-0808">Transferase</keyword>
<accession>A0A9X2LXJ5</accession>
<keyword evidence="3" id="KW-1185">Reference proteome</keyword>
<comment type="caution">
    <text evidence="2">The sequence shown here is derived from an EMBL/GenBank/DDBJ whole genome shotgun (WGS) entry which is preliminary data.</text>
</comment>
<sequence length="81" mass="8612">MAIHLTIAPYETLAAKDGHLALCVGNDGQFVRLAAEFEDVELAVDARFTTNAHRVQNPMSSSTSSTRGTCAPTPSTHGWPA</sequence>
<dbReference type="SUPFAM" id="SSF89796">
    <property type="entry name" value="CoA-transferase family III (CaiB/BaiF)"/>
    <property type="match status" value="1"/>
</dbReference>
<reference evidence="2" key="1">
    <citation type="submission" date="2022-06" db="EMBL/GenBank/DDBJ databases">
        <title>WGS of actinobacteria.</title>
        <authorList>
            <person name="Thawai C."/>
        </authorList>
    </citation>
    <scope>NUCLEOTIDE SEQUENCE</scope>
    <source>
        <strain evidence="2">DSM 42010</strain>
    </source>
</reference>
<proteinExistence type="predicted"/>
<dbReference type="AlphaFoldDB" id="A0A9X2LXJ5"/>
<dbReference type="InterPro" id="IPR003673">
    <property type="entry name" value="CoA-Trfase_fam_III"/>
</dbReference>
<feature type="region of interest" description="Disordered" evidence="1">
    <location>
        <begin position="55"/>
        <end position="81"/>
    </location>
</feature>
<protein>
    <submittedName>
        <fullName evidence="2">CoA transferase</fullName>
    </submittedName>
</protein>
<dbReference type="EMBL" id="JANIIC010000022">
    <property type="protein sequence ID" value="MCQ8831291.1"/>
    <property type="molecule type" value="Genomic_DNA"/>
</dbReference>
<dbReference type="Proteomes" id="UP001142400">
    <property type="component" value="Unassembled WGS sequence"/>
</dbReference>